<reference evidence="1" key="1">
    <citation type="submission" date="2019-11" db="EMBL/GenBank/DDBJ databases">
        <title>Nori genome reveals adaptations in red seaweeds to the harsh intertidal environment.</title>
        <authorList>
            <person name="Wang D."/>
            <person name="Mao Y."/>
        </authorList>
    </citation>
    <scope>NUCLEOTIDE SEQUENCE</scope>
    <source>
        <tissue evidence="1">Gametophyte</tissue>
    </source>
</reference>
<gene>
    <name evidence="1" type="ORF">I4F81_003188</name>
</gene>
<sequence length="454" mass="47487">MGAPRRPPPPPPPFPPSSVRSPLLLCPRRVGRGEKEAQEGGGTMRARGRRIRRCHARARARAHGASFSFLVACCLFHALLPLPPHCARARRGGGMGWGWGVGGGGWGGGGWGGGGVEGGGKEDGGGAREARVSHAWSPPPPLPRLTPRLSSRRVDVRGRSRRAVGVVGGRRQGRRGRGWSRGTDDPTVAPPSSPTTAAAAALPWCGRWSAGWRNHRGGVITSPLPPLLLPIGGRCSALAVGRMVTRPHGSSLEGGGGGGGKKLVCYFSAMVWTGRGVPPPAMRPATPEKDNETRQGMRTTPPPTLVVTATAAAVAAAATVTRREKCPRPQPSGTTLPPTTAVAAVAVYSQRPLPPRVPWTRAAGERVRESAPPPPLPRCHRPQRSTATRPGTMRMESVVPLLSPPPPPPLPPPPPARASCRWTVSVRQSLRTGVGRGGMALGCRGSRATGVWGC</sequence>
<accession>A0ACC3BS90</accession>
<evidence type="ECO:0000313" key="1">
    <source>
        <dbReference type="EMBL" id="KAK1860600.1"/>
    </source>
</evidence>
<dbReference type="Proteomes" id="UP000798662">
    <property type="component" value="Chromosome 1"/>
</dbReference>
<protein>
    <submittedName>
        <fullName evidence="1">Uncharacterized protein</fullName>
    </submittedName>
</protein>
<keyword evidence="2" id="KW-1185">Reference proteome</keyword>
<dbReference type="EMBL" id="CM020618">
    <property type="protein sequence ID" value="KAK1860600.1"/>
    <property type="molecule type" value="Genomic_DNA"/>
</dbReference>
<evidence type="ECO:0000313" key="2">
    <source>
        <dbReference type="Proteomes" id="UP000798662"/>
    </source>
</evidence>
<name>A0ACC3BS90_PYRYE</name>
<organism evidence="1 2">
    <name type="scientific">Pyropia yezoensis</name>
    <name type="common">Susabi-nori</name>
    <name type="synonym">Porphyra yezoensis</name>
    <dbReference type="NCBI Taxonomy" id="2788"/>
    <lineage>
        <taxon>Eukaryota</taxon>
        <taxon>Rhodophyta</taxon>
        <taxon>Bangiophyceae</taxon>
        <taxon>Bangiales</taxon>
        <taxon>Bangiaceae</taxon>
        <taxon>Pyropia</taxon>
    </lineage>
</organism>
<comment type="caution">
    <text evidence="1">The sequence shown here is derived from an EMBL/GenBank/DDBJ whole genome shotgun (WGS) entry which is preliminary data.</text>
</comment>
<proteinExistence type="predicted"/>